<dbReference type="RefSeq" id="XP_020122837.1">
    <property type="nucleotide sequence ID" value="XM_020261016.1"/>
</dbReference>
<sequence>MELSPSTQTATLTYLKRDVQFSSQQGLRPYRLIGVRPTSEVPATNMQFEQYQMPITDLRRFDQSSFRDSGWASTSHTDDESPGLVSNHMPQNEDRGDGTISMTANHDQVKEYCRQMSNRLQEELGAEKTFLYEFRFRSNSLPSGHGTLDSKQAYSPELSVAERFPGNPAQVYLEKFQHNLSRLAASTLYT</sequence>
<gene>
    <name evidence="2" type="ORF">UA08_01360</name>
</gene>
<evidence type="ECO:0000313" key="3">
    <source>
        <dbReference type="Proteomes" id="UP000214365"/>
    </source>
</evidence>
<protein>
    <submittedName>
        <fullName evidence="2">Uncharacterized protein</fullName>
    </submittedName>
</protein>
<accession>A0A1Q5Q9V9</accession>
<reference evidence="2 3" key="1">
    <citation type="submission" date="2015-06" db="EMBL/GenBank/DDBJ databases">
        <title>Talaromyces atroroseus IBT 11181 draft genome.</title>
        <authorList>
            <person name="Rasmussen K.B."/>
            <person name="Rasmussen S."/>
            <person name="Petersen B."/>
            <person name="Sicheritz-Ponten T."/>
            <person name="Mortensen U.H."/>
            <person name="Thrane U."/>
        </authorList>
    </citation>
    <scope>NUCLEOTIDE SEQUENCE [LARGE SCALE GENOMIC DNA]</scope>
    <source>
        <strain evidence="2 3">IBT 11181</strain>
    </source>
</reference>
<dbReference type="AlphaFoldDB" id="A0A1Q5Q9V9"/>
<evidence type="ECO:0000313" key="2">
    <source>
        <dbReference type="EMBL" id="OKL62716.1"/>
    </source>
</evidence>
<dbReference type="GeneID" id="31001115"/>
<keyword evidence="3" id="KW-1185">Reference proteome</keyword>
<dbReference type="Proteomes" id="UP000214365">
    <property type="component" value="Unassembled WGS sequence"/>
</dbReference>
<proteinExistence type="predicted"/>
<name>A0A1Q5Q9V9_TALAT</name>
<comment type="caution">
    <text evidence="2">The sequence shown here is derived from an EMBL/GenBank/DDBJ whole genome shotgun (WGS) entry which is preliminary data.</text>
</comment>
<organism evidence="2 3">
    <name type="scientific">Talaromyces atroroseus</name>
    <dbReference type="NCBI Taxonomy" id="1441469"/>
    <lineage>
        <taxon>Eukaryota</taxon>
        <taxon>Fungi</taxon>
        <taxon>Dikarya</taxon>
        <taxon>Ascomycota</taxon>
        <taxon>Pezizomycotina</taxon>
        <taxon>Eurotiomycetes</taxon>
        <taxon>Eurotiomycetidae</taxon>
        <taxon>Eurotiales</taxon>
        <taxon>Trichocomaceae</taxon>
        <taxon>Talaromyces</taxon>
        <taxon>Talaromyces sect. Trachyspermi</taxon>
    </lineage>
</organism>
<evidence type="ECO:0000256" key="1">
    <source>
        <dbReference type="SAM" id="MobiDB-lite"/>
    </source>
</evidence>
<dbReference type="EMBL" id="LFMY01000002">
    <property type="protein sequence ID" value="OKL62716.1"/>
    <property type="molecule type" value="Genomic_DNA"/>
</dbReference>
<feature type="region of interest" description="Disordered" evidence="1">
    <location>
        <begin position="67"/>
        <end position="101"/>
    </location>
</feature>